<reference evidence="1" key="1">
    <citation type="submission" date="2024-05" db="EMBL/GenBank/DDBJ databases">
        <authorList>
            <person name="Mugo M.M."/>
            <person name="Musyoki A.M."/>
            <person name="Makumi A.M."/>
            <person name="Mutai I."/>
            <person name="Drechsel O."/>
            <person name="Kering K.K."/>
            <person name="Muturi P."/>
            <person name="Mbae C.K."/>
            <person name="Kariuki S.M."/>
        </authorList>
    </citation>
    <scope>NUCLEOTIDE SEQUENCE</scope>
</reference>
<keyword evidence="1" id="KW-0378">Hydrolase</keyword>
<evidence type="ECO:0000313" key="1">
    <source>
        <dbReference type="EMBL" id="XCH39816.1"/>
    </source>
</evidence>
<keyword evidence="1" id="KW-0255">Endonuclease</keyword>
<protein>
    <submittedName>
        <fullName evidence="1">HNH endonuclease</fullName>
    </submittedName>
</protein>
<accession>A0AAU8GDD2</accession>
<keyword evidence="1" id="KW-0540">Nuclease</keyword>
<gene>
    <name evidence="1" type="ORF">LZIPZFJY_CDS0047</name>
</gene>
<organism evidence="1">
    <name type="scientific">Salmonella phage vB_STmST19_KE13</name>
    <dbReference type="NCBI Taxonomy" id="3161167"/>
    <lineage>
        <taxon>Viruses</taxon>
        <taxon>Duplodnaviria</taxon>
        <taxon>Heunggongvirae</taxon>
        <taxon>Uroviricota</taxon>
        <taxon>Caudoviricetes</taxon>
    </lineage>
</organism>
<dbReference type="EMBL" id="PP856715">
    <property type="protein sequence ID" value="XCH39816.1"/>
    <property type="molecule type" value="Genomic_DNA"/>
</dbReference>
<proteinExistence type="predicted"/>
<sequence>MKKLKQSDFIDNIVESSERVKAYSKPVFGIGINDVNFRIGGNFYGRKINHRAYSAWVGIFERCYSEKKLKSRPTYNGCFVGEEWILFSNFFRWWKNNHVDGWHIDKDLLLPGNKEYCAERCVYIPAWLNTFSNEHAATKGEYPIGVTYEKESRKFKAKICHMGKHINLGRYSNPIDAHNAWFKEKIRMAKSYKDVCDSIHQDLYHGLIAKIQSMHIPVDVD</sequence>
<name>A0AAU8GDD2_9CAUD</name>
<dbReference type="GO" id="GO:0004519">
    <property type="term" value="F:endonuclease activity"/>
    <property type="evidence" value="ECO:0007669"/>
    <property type="project" value="UniProtKB-KW"/>
</dbReference>